<keyword evidence="3" id="KW-1185">Reference proteome</keyword>
<evidence type="ECO:0000256" key="1">
    <source>
        <dbReference type="SAM" id="MobiDB-lite"/>
    </source>
</evidence>
<protein>
    <submittedName>
        <fullName evidence="2">Uncharacterized protein</fullName>
    </submittedName>
</protein>
<name>A0A1A9ZF81_GLOPL</name>
<dbReference type="EnsemblMetazoa" id="GPAI012784-RA">
    <property type="protein sequence ID" value="GPAI012784-PA"/>
    <property type="gene ID" value="GPAI012784"/>
</dbReference>
<dbReference type="Proteomes" id="UP000092445">
    <property type="component" value="Unassembled WGS sequence"/>
</dbReference>
<accession>A0A1A9ZF81</accession>
<evidence type="ECO:0000313" key="2">
    <source>
        <dbReference type="EnsemblMetazoa" id="GPAI012784-PA"/>
    </source>
</evidence>
<reference evidence="3" key="1">
    <citation type="submission" date="2014-03" db="EMBL/GenBank/DDBJ databases">
        <authorList>
            <person name="Aksoy S."/>
            <person name="Warren W."/>
            <person name="Wilson R.K."/>
        </authorList>
    </citation>
    <scope>NUCLEOTIDE SEQUENCE [LARGE SCALE GENOMIC DNA]</scope>
    <source>
        <strain evidence="3">IAEA</strain>
    </source>
</reference>
<proteinExistence type="predicted"/>
<organism evidence="2 3">
    <name type="scientific">Glossina pallidipes</name>
    <name type="common">Tsetse fly</name>
    <dbReference type="NCBI Taxonomy" id="7398"/>
    <lineage>
        <taxon>Eukaryota</taxon>
        <taxon>Metazoa</taxon>
        <taxon>Ecdysozoa</taxon>
        <taxon>Arthropoda</taxon>
        <taxon>Hexapoda</taxon>
        <taxon>Insecta</taxon>
        <taxon>Pterygota</taxon>
        <taxon>Neoptera</taxon>
        <taxon>Endopterygota</taxon>
        <taxon>Diptera</taxon>
        <taxon>Brachycera</taxon>
        <taxon>Muscomorpha</taxon>
        <taxon>Hippoboscoidea</taxon>
        <taxon>Glossinidae</taxon>
        <taxon>Glossina</taxon>
    </lineage>
</organism>
<dbReference type="STRING" id="7398.A0A1A9ZF81"/>
<evidence type="ECO:0000313" key="3">
    <source>
        <dbReference type="Proteomes" id="UP000092445"/>
    </source>
</evidence>
<reference evidence="2" key="2">
    <citation type="submission" date="2020-05" db="UniProtKB">
        <authorList>
            <consortium name="EnsemblMetazoa"/>
        </authorList>
    </citation>
    <scope>IDENTIFICATION</scope>
    <source>
        <strain evidence="2">IAEA</strain>
    </source>
</reference>
<feature type="compositionally biased region" description="Basic and acidic residues" evidence="1">
    <location>
        <begin position="208"/>
        <end position="218"/>
    </location>
</feature>
<sequence length="328" mass="37294">MLIKFYLQHVTLRIILCPDLTQLTHAPILTTTLRAIKIFAVHTIQNAMHMFTDIILYIHLRSQKCLFVILNTAFLLWLVNIKYISPSIWALQTRTPIDWEKCPYVPRPSLITDPITAFGQYRSERSKRHTSILDPINRAAIKPDYEVLHQPIKPYIPARDKNRERILNMVRQHIDTVDVGGNTAARTARDSLDIVLPRKHRAASESLPIKRETYRNEKSGALTPRLDLATDRPGSHRTHGTSDYSYSYKSSVEKSNYDSSNPYSYRPERSSYQSSYESSARSGPGGAYNYSTERTSTTGGGPGGYSYSSTTSGVLPGGTRYRHYSYRV</sequence>
<feature type="region of interest" description="Disordered" evidence="1">
    <location>
        <begin position="199"/>
        <end position="307"/>
    </location>
</feature>
<dbReference type="AlphaFoldDB" id="A0A1A9ZF81"/>
<dbReference type="VEuPathDB" id="VectorBase:GPAI012784"/>
<feature type="compositionally biased region" description="Low complexity" evidence="1">
    <location>
        <begin position="257"/>
        <end position="282"/>
    </location>
</feature>